<dbReference type="Proteomes" id="UP000019102">
    <property type="component" value="Unassembled WGS sequence"/>
</dbReference>
<proteinExistence type="predicted"/>
<organism evidence="2 3">
    <name type="scientific">Gracilibacillus boraciitolerans JCM 21714</name>
    <dbReference type="NCBI Taxonomy" id="1298598"/>
    <lineage>
        <taxon>Bacteria</taxon>
        <taxon>Bacillati</taxon>
        <taxon>Bacillota</taxon>
        <taxon>Bacilli</taxon>
        <taxon>Bacillales</taxon>
        <taxon>Bacillaceae</taxon>
        <taxon>Gracilibacillus</taxon>
    </lineage>
</organism>
<keyword evidence="3" id="KW-1185">Reference proteome</keyword>
<comment type="caution">
    <text evidence="2">The sequence shown here is derived from an EMBL/GenBank/DDBJ whole genome shotgun (WGS) entry which is preliminary data.</text>
</comment>
<feature type="transmembrane region" description="Helical" evidence="1">
    <location>
        <begin position="35"/>
        <end position="57"/>
    </location>
</feature>
<keyword evidence="1" id="KW-0472">Membrane</keyword>
<dbReference type="Pfam" id="PF10112">
    <property type="entry name" value="Halogen_Hydrol"/>
    <property type="match status" value="1"/>
</dbReference>
<name>W4VKF7_9BACI</name>
<evidence type="ECO:0000313" key="2">
    <source>
        <dbReference type="EMBL" id="GAE93254.1"/>
    </source>
</evidence>
<keyword evidence="1" id="KW-1133">Transmembrane helix</keyword>
<protein>
    <submittedName>
        <fullName evidence="2">5-bromo-4-chloroindolyl phosphate hydrolysis protein</fullName>
    </submittedName>
</protein>
<sequence length="169" mass="20078">MYKFLSIVTGIIITIPVMSTIWLVSFFAIDLTFLLSSLISLIGAGLTYSLISVSIYVRFLKKHQLSMKDYRYIRKNLAEANHKIRRLQKALFSIRHLLFLKENMELLRVIKKIHRVTKKKPMRFFQGGERFYFSHLDSAVELTEKYAFFPLSLRKMKKWNKCFIRHVIP</sequence>
<evidence type="ECO:0000256" key="1">
    <source>
        <dbReference type="SAM" id="Phobius"/>
    </source>
</evidence>
<dbReference type="eggNOG" id="COG4915">
    <property type="taxonomic scope" value="Bacteria"/>
</dbReference>
<dbReference type="InterPro" id="IPR018770">
    <property type="entry name" value="ChloroindolylP_hydrolase"/>
</dbReference>
<evidence type="ECO:0000313" key="3">
    <source>
        <dbReference type="Proteomes" id="UP000019102"/>
    </source>
</evidence>
<dbReference type="EMBL" id="BAVS01000011">
    <property type="protein sequence ID" value="GAE93254.1"/>
    <property type="molecule type" value="Genomic_DNA"/>
</dbReference>
<dbReference type="AlphaFoldDB" id="W4VKF7"/>
<accession>W4VKF7</accession>
<dbReference type="STRING" id="1298598.JCM21714_2321"/>
<feature type="transmembrane region" description="Helical" evidence="1">
    <location>
        <begin position="7"/>
        <end position="29"/>
    </location>
</feature>
<gene>
    <name evidence="2" type="ORF">JCM21714_2321</name>
</gene>
<keyword evidence="1" id="KW-0812">Transmembrane</keyword>
<reference evidence="2 3" key="1">
    <citation type="journal article" date="2014" name="Genome Announc.">
        <title>Draft Genome Sequence of the Boron-Tolerant and Moderately Halotolerant Bacterium Gracilibacillus boraciitolerans JCM 21714T.</title>
        <authorList>
            <person name="Ahmed I."/>
            <person name="Oshima K."/>
            <person name="Suda W."/>
            <person name="Kitamura K."/>
            <person name="Iida T."/>
            <person name="Ohmori Y."/>
            <person name="Fujiwara T."/>
            <person name="Hattori M."/>
            <person name="Ohkuma M."/>
        </authorList>
    </citation>
    <scope>NUCLEOTIDE SEQUENCE [LARGE SCALE GENOMIC DNA]</scope>
    <source>
        <strain evidence="2 3">JCM 21714</strain>
    </source>
</reference>